<reference evidence="3" key="2">
    <citation type="submission" date="2020-09" db="EMBL/GenBank/DDBJ databases">
        <authorList>
            <person name="Sun Q."/>
            <person name="Kim S."/>
        </authorList>
    </citation>
    <scope>NUCLEOTIDE SEQUENCE</scope>
    <source>
        <strain evidence="3">KCTC 42650</strain>
    </source>
</reference>
<organism evidence="3 4">
    <name type="scientific">Seohaeicola zhoushanensis</name>
    <dbReference type="NCBI Taxonomy" id="1569283"/>
    <lineage>
        <taxon>Bacteria</taxon>
        <taxon>Pseudomonadati</taxon>
        <taxon>Pseudomonadota</taxon>
        <taxon>Alphaproteobacteria</taxon>
        <taxon>Rhodobacterales</taxon>
        <taxon>Roseobacteraceae</taxon>
        <taxon>Seohaeicola</taxon>
    </lineage>
</organism>
<dbReference type="EMBL" id="BNCJ01000010">
    <property type="protein sequence ID" value="GHF58795.1"/>
    <property type="molecule type" value="Genomic_DNA"/>
</dbReference>
<evidence type="ECO:0000313" key="4">
    <source>
        <dbReference type="Proteomes" id="UP000626220"/>
    </source>
</evidence>
<name>A0A8J3M8F4_9RHOB</name>
<dbReference type="Proteomes" id="UP000626220">
    <property type="component" value="Unassembled WGS sequence"/>
</dbReference>
<evidence type="ECO:0000256" key="1">
    <source>
        <dbReference type="SAM" id="SignalP"/>
    </source>
</evidence>
<protein>
    <recommendedName>
        <fullName evidence="2">DUF2059 domain-containing protein</fullName>
    </recommendedName>
</protein>
<evidence type="ECO:0000259" key="2">
    <source>
        <dbReference type="Pfam" id="PF09832"/>
    </source>
</evidence>
<feature type="domain" description="DUF2059" evidence="2">
    <location>
        <begin position="84"/>
        <end position="140"/>
    </location>
</feature>
<keyword evidence="4" id="KW-1185">Reference proteome</keyword>
<dbReference type="AlphaFoldDB" id="A0A8J3M8F4"/>
<dbReference type="InterPro" id="IPR018637">
    <property type="entry name" value="DUF2059"/>
</dbReference>
<keyword evidence="1" id="KW-0732">Signal</keyword>
<gene>
    <name evidence="3" type="ORF">GCM10017056_32750</name>
</gene>
<reference evidence="3" key="1">
    <citation type="journal article" date="2014" name="Int. J. Syst. Evol. Microbiol.">
        <title>Complete genome sequence of Corynebacterium casei LMG S-19264T (=DSM 44701T), isolated from a smear-ripened cheese.</title>
        <authorList>
            <consortium name="US DOE Joint Genome Institute (JGI-PGF)"/>
            <person name="Walter F."/>
            <person name="Albersmeier A."/>
            <person name="Kalinowski J."/>
            <person name="Ruckert C."/>
        </authorList>
    </citation>
    <scope>NUCLEOTIDE SEQUENCE</scope>
    <source>
        <strain evidence="3">KCTC 42650</strain>
    </source>
</reference>
<feature type="chain" id="PRO_5035208771" description="DUF2059 domain-containing protein" evidence="1">
    <location>
        <begin position="28"/>
        <end position="278"/>
    </location>
</feature>
<proteinExistence type="predicted"/>
<comment type="caution">
    <text evidence="3">The sequence shown here is derived from an EMBL/GenBank/DDBJ whole genome shotgun (WGS) entry which is preliminary data.</text>
</comment>
<dbReference type="Pfam" id="PF09832">
    <property type="entry name" value="DUF2059"/>
    <property type="match status" value="1"/>
</dbReference>
<feature type="signal peptide" evidence="1">
    <location>
        <begin position="1"/>
        <end position="27"/>
    </location>
</feature>
<accession>A0A8J3M8F4</accession>
<evidence type="ECO:0000313" key="3">
    <source>
        <dbReference type="EMBL" id="GHF58795.1"/>
    </source>
</evidence>
<sequence length="278" mass="30280">MFRPLSCLVAFLGLALMTITAPSPSAAAERARIEAFLNVTGFDVALDSIALSAKSAPRMLGLEAEDFGIEWTRMADDVFAPGVMRGLALDILEQTLDDDMLHVAVDFYSSDLGQKLVQAENTAHVTDDDIKADQGEQIVADLVRTGSPRLELFKRMSQAIGGAETAVRAMQEIQLRFLMSASAAGVVNLKVDADELRGRLKSQEGAMLRSVQKSGLAASALTYRDFTDEELTAYADALEGPEMRKVYELLNAVQYEITANRFEALAARMANLQPQQDL</sequence>